<reference evidence="2" key="1">
    <citation type="submission" date="2023-07" db="EMBL/GenBank/DDBJ databases">
        <title>30 novel species of actinomycetes from the DSMZ collection.</title>
        <authorList>
            <person name="Nouioui I."/>
        </authorList>
    </citation>
    <scope>NUCLEOTIDE SEQUENCE [LARGE SCALE GENOMIC DNA]</scope>
    <source>
        <strain evidence="2">DSM 45834</strain>
    </source>
</reference>
<name>A0ABU2N4F7_9PSEU</name>
<evidence type="ECO:0000313" key="2">
    <source>
        <dbReference type="Proteomes" id="UP001183202"/>
    </source>
</evidence>
<dbReference type="Gene3D" id="1.10.287.1060">
    <property type="entry name" value="ESAT-6-like"/>
    <property type="match status" value="1"/>
</dbReference>
<dbReference type="NCBIfam" id="TIGR03930">
    <property type="entry name" value="WXG100_ESAT6"/>
    <property type="match status" value="1"/>
</dbReference>
<accession>A0ABU2N4F7</accession>
<dbReference type="InterPro" id="IPR010310">
    <property type="entry name" value="T7SS_ESAT-6-like"/>
</dbReference>
<comment type="caution">
    <text evidence="1">The sequence shown here is derived from an EMBL/GenBank/DDBJ whole genome shotgun (WGS) entry which is preliminary data.</text>
</comment>
<dbReference type="Pfam" id="PF06013">
    <property type="entry name" value="WXG100"/>
    <property type="match status" value="1"/>
</dbReference>
<dbReference type="InterPro" id="IPR036689">
    <property type="entry name" value="ESAT-6-like_sf"/>
</dbReference>
<dbReference type="Proteomes" id="UP001183202">
    <property type="component" value="Unassembled WGS sequence"/>
</dbReference>
<keyword evidence="2" id="KW-1185">Reference proteome</keyword>
<protein>
    <submittedName>
        <fullName evidence="1">WXG100 family type VII secretion target</fullName>
    </submittedName>
</protein>
<dbReference type="EMBL" id="JAVREJ010000002">
    <property type="protein sequence ID" value="MDT0348655.1"/>
    <property type="molecule type" value="Genomic_DNA"/>
</dbReference>
<dbReference type="SUPFAM" id="SSF140453">
    <property type="entry name" value="EsxAB dimer-like"/>
    <property type="match status" value="1"/>
</dbReference>
<evidence type="ECO:0000313" key="1">
    <source>
        <dbReference type="EMBL" id="MDT0348655.1"/>
    </source>
</evidence>
<proteinExistence type="predicted"/>
<sequence length="113" mass="11633">MADGQDIGGAGAAGFGTTVEEMARAGRHVLDVDAEVQADLAALRGQLAPLQGAWVGEAASTFSALMVRWDADARALSEALRAIGEAIQGSGRTYQQQEEAQYTGLSAIRAALG</sequence>
<organism evidence="1 2">
    <name type="scientific">Pseudonocardia charpentierae</name>
    <dbReference type="NCBI Taxonomy" id="3075545"/>
    <lineage>
        <taxon>Bacteria</taxon>
        <taxon>Bacillati</taxon>
        <taxon>Actinomycetota</taxon>
        <taxon>Actinomycetes</taxon>
        <taxon>Pseudonocardiales</taxon>
        <taxon>Pseudonocardiaceae</taxon>
        <taxon>Pseudonocardia</taxon>
    </lineage>
</organism>
<gene>
    <name evidence="1" type="ORF">RM445_03870</name>
</gene>
<dbReference type="RefSeq" id="WP_311554580.1">
    <property type="nucleotide sequence ID" value="NZ_JAVREJ010000002.1"/>
</dbReference>